<dbReference type="PROSITE" id="PS50850">
    <property type="entry name" value="MFS"/>
    <property type="match status" value="1"/>
</dbReference>
<keyword evidence="9" id="KW-1185">Reference proteome</keyword>
<keyword evidence="2" id="KW-1003">Cell membrane</keyword>
<dbReference type="RefSeq" id="WP_079649213.1">
    <property type="nucleotide sequence ID" value="NZ_FUYM01000007.1"/>
</dbReference>
<name>A0A1T5EPF1_9SPHN</name>
<keyword evidence="4 6" id="KW-1133">Transmembrane helix</keyword>
<evidence type="ECO:0000256" key="3">
    <source>
        <dbReference type="ARBA" id="ARBA00022692"/>
    </source>
</evidence>
<evidence type="ECO:0000256" key="6">
    <source>
        <dbReference type="SAM" id="Phobius"/>
    </source>
</evidence>
<feature type="transmembrane region" description="Helical" evidence="6">
    <location>
        <begin position="391"/>
        <end position="411"/>
    </location>
</feature>
<dbReference type="GO" id="GO:0005886">
    <property type="term" value="C:plasma membrane"/>
    <property type="evidence" value="ECO:0007669"/>
    <property type="project" value="UniProtKB-SubCell"/>
</dbReference>
<dbReference type="AlphaFoldDB" id="A0A1T5EPF1"/>
<dbReference type="OrthoDB" id="7442224at2"/>
<keyword evidence="3 6" id="KW-0812">Transmembrane</keyword>
<feature type="domain" description="Major facilitator superfamily (MFS) profile" evidence="7">
    <location>
        <begin position="18"/>
        <end position="415"/>
    </location>
</feature>
<evidence type="ECO:0000259" key="7">
    <source>
        <dbReference type="PROSITE" id="PS50850"/>
    </source>
</evidence>
<feature type="transmembrane region" description="Helical" evidence="6">
    <location>
        <begin position="15"/>
        <end position="31"/>
    </location>
</feature>
<dbReference type="InterPro" id="IPR020846">
    <property type="entry name" value="MFS_dom"/>
</dbReference>
<accession>A0A1T5EPF1</accession>
<dbReference type="Pfam" id="PF07690">
    <property type="entry name" value="MFS_1"/>
    <property type="match status" value="1"/>
</dbReference>
<dbReference type="Gene3D" id="1.20.1250.20">
    <property type="entry name" value="MFS general substrate transporter like domains"/>
    <property type="match status" value="2"/>
</dbReference>
<feature type="transmembrane region" description="Helical" evidence="6">
    <location>
        <begin position="173"/>
        <end position="191"/>
    </location>
</feature>
<reference evidence="9" key="1">
    <citation type="submission" date="2017-02" db="EMBL/GenBank/DDBJ databases">
        <authorList>
            <person name="Varghese N."/>
            <person name="Submissions S."/>
        </authorList>
    </citation>
    <scope>NUCLEOTIDE SEQUENCE [LARGE SCALE GENOMIC DNA]</scope>
    <source>
        <strain evidence="9">UM2</strain>
    </source>
</reference>
<dbReference type="InterPro" id="IPR050189">
    <property type="entry name" value="MFS_Efflux_Transporters"/>
</dbReference>
<dbReference type="SUPFAM" id="SSF103473">
    <property type="entry name" value="MFS general substrate transporter"/>
    <property type="match status" value="1"/>
</dbReference>
<dbReference type="PANTHER" id="PTHR43124:SF3">
    <property type="entry name" value="CHLORAMPHENICOL EFFLUX PUMP RV0191"/>
    <property type="match status" value="1"/>
</dbReference>
<gene>
    <name evidence="8" type="ORF">SAMN06295920_107115</name>
</gene>
<feature type="transmembrane region" description="Helical" evidence="6">
    <location>
        <begin position="146"/>
        <end position="167"/>
    </location>
</feature>
<evidence type="ECO:0000256" key="1">
    <source>
        <dbReference type="ARBA" id="ARBA00004651"/>
    </source>
</evidence>
<sequence>MCDSSTAESRVDRRSWYMLGILVLVYIMGSVDRAVPSVVVEPLKREFDLSDAQIGVLTGFAYSIPYALAALPGGWLLDRLDRRRFLAFTTVVWSVLTMAGAAVQNYVALLLARMGVGASEAPASPGSLSLISDLFPRERRGTAVSLYYAGTAVGQFITFMVGGWLLMHFGWRSLFLIAGVPGLVLAALLVFTCKEPERGRFDPPSAEGPRRAVSYAVAARWILRSRPLLHSIWGNMLSTGVQFSVMVWTVSFLVRIHGLTPERAAIWVGLGIGLMQTLGSLLAGPVTDRFSRGESARLALVPATFTVLAALTGVAMCLAPTLTAALVAMAVFAVLVGGVVGPGYATLVSFTEPHMRGSVLSIAKLFSILIGNGVLSFMTGKLSDMIGTPDSIRWALAATLLFHLWAAFHFWRASRAAQRIAANNSA</sequence>
<evidence type="ECO:0000256" key="2">
    <source>
        <dbReference type="ARBA" id="ARBA00022475"/>
    </source>
</evidence>
<dbReference type="InterPro" id="IPR011701">
    <property type="entry name" value="MFS"/>
</dbReference>
<evidence type="ECO:0000313" key="8">
    <source>
        <dbReference type="EMBL" id="SKB85689.1"/>
    </source>
</evidence>
<feature type="transmembrane region" description="Helical" evidence="6">
    <location>
        <begin position="322"/>
        <end position="347"/>
    </location>
</feature>
<keyword evidence="5 6" id="KW-0472">Membrane</keyword>
<dbReference type="InterPro" id="IPR036259">
    <property type="entry name" value="MFS_trans_sf"/>
</dbReference>
<evidence type="ECO:0000256" key="5">
    <source>
        <dbReference type="ARBA" id="ARBA00023136"/>
    </source>
</evidence>
<feature type="transmembrane region" description="Helical" evidence="6">
    <location>
        <begin position="266"/>
        <end position="286"/>
    </location>
</feature>
<dbReference type="STRING" id="439228.SAMN06295920_107115"/>
<protein>
    <submittedName>
        <fullName evidence="8">Sugar phosphate permease</fullName>
    </submittedName>
</protein>
<feature type="transmembrane region" description="Helical" evidence="6">
    <location>
        <begin position="232"/>
        <end position="254"/>
    </location>
</feature>
<feature type="transmembrane region" description="Helical" evidence="6">
    <location>
        <begin position="298"/>
        <end position="316"/>
    </location>
</feature>
<organism evidence="8 9">
    <name type="scientific">Rhizorhabdus histidinilytica</name>
    <dbReference type="NCBI Taxonomy" id="439228"/>
    <lineage>
        <taxon>Bacteria</taxon>
        <taxon>Pseudomonadati</taxon>
        <taxon>Pseudomonadota</taxon>
        <taxon>Alphaproteobacteria</taxon>
        <taxon>Sphingomonadales</taxon>
        <taxon>Sphingomonadaceae</taxon>
        <taxon>Rhizorhabdus</taxon>
    </lineage>
</organism>
<dbReference type="GO" id="GO:0022857">
    <property type="term" value="F:transmembrane transporter activity"/>
    <property type="evidence" value="ECO:0007669"/>
    <property type="project" value="InterPro"/>
</dbReference>
<evidence type="ECO:0000256" key="4">
    <source>
        <dbReference type="ARBA" id="ARBA00022989"/>
    </source>
</evidence>
<evidence type="ECO:0000313" key="9">
    <source>
        <dbReference type="Proteomes" id="UP000189818"/>
    </source>
</evidence>
<dbReference type="Proteomes" id="UP000189818">
    <property type="component" value="Unassembled WGS sequence"/>
</dbReference>
<proteinExistence type="predicted"/>
<feature type="transmembrane region" description="Helical" evidence="6">
    <location>
        <begin position="359"/>
        <end position="379"/>
    </location>
</feature>
<dbReference type="PANTHER" id="PTHR43124">
    <property type="entry name" value="PURINE EFFLUX PUMP PBUE"/>
    <property type="match status" value="1"/>
</dbReference>
<comment type="subcellular location">
    <subcellularLocation>
        <location evidence="1">Cell membrane</location>
        <topology evidence="1">Multi-pass membrane protein</topology>
    </subcellularLocation>
</comment>
<feature type="transmembrane region" description="Helical" evidence="6">
    <location>
        <begin position="52"/>
        <end position="71"/>
    </location>
</feature>
<dbReference type="EMBL" id="FUYM01000007">
    <property type="protein sequence ID" value="SKB85689.1"/>
    <property type="molecule type" value="Genomic_DNA"/>
</dbReference>